<dbReference type="Proteomes" id="UP000646484">
    <property type="component" value="Unassembled WGS sequence"/>
</dbReference>
<protein>
    <recommendedName>
        <fullName evidence="3">Lipoprotein</fullName>
    </recommendedName>
</protein>
<evidence type="ECO:0008006" key="3">
    <source>
        <dbReference type="Google" id="ProtNLM"/>
    </source>
</evidence>
<dbReference type="PROSITE" id="PS51257">
    <property type="entry name" value="PROKAR_LIPOPROTEIN"/>
    <property type="match status" value="1"/>
</dbReference>
<keyword evidence="2" id="KW-1185">Reference proteome</keyword>
<reference evidence="1 2" key="1">
    <citation type="submission" date="2020-08" db="EMBL/GenBank/DDBJ databases">
        <title>Genome public.</title>
        <authorList>
            <person name="Liu C."/>
            <person name="Sun Q."/>
        </authorList>
    </citation>
    <scope>NUCLEOTIDE SEQUENCE [LARGE SCALE GENOMIC DNA]</scope>
    <source>
        <strain evidence="1 2">NSJ-56</strain>
    </source>
</reference>
<dbReference type="Gene3D" id="3.40.390.70">
    <property type="match status" value="1"/>
</dbReference>
<dbReference type="EMBL" id="JACOOH010000006">
    <property type="protein sequence ID" value="MBC5622167.1"/>
    <property type="molecule type" value="Genomic_DNA"/>
</dbReference>
<dbReference type="RefSeq" id="WP_099290530.1">
    <property type="nucleotide sequence ID" value="NZ_JACOOH010000006.1"/>
</dbReference>
<sequence length="277" mass="31644">MNRKIFLKPVVFVFAVCSFMIGGCNQDDDPIVPSEALSVKYVLPQGNEKYDSLILDFYNENKIFILYEYGAHDPLWNIQSIEGYGIYRIVPPKKENLEAGVNSLFDLWLDLYPGEFFVGRLPHYIYLADSIWSGYSNAANLTTNISITFGNINESLQNMTATTKSTFKKNINSAFWTYIIDNGKFEVPVALDLDYSLATDLIAGYNMGIIHGSTYKLNLQEDFKKTIDYLMSTSQTIINMRFRSYPACKTRVQLFVSEMKRLHDIDLELLTGKVLTD</sequence>
<organism evidence="1 2">
    <name type="scientific">Butyricimonas hominis</name>
    <dbReference type="NCBI Taxonomy" id="2763032"/>
    <lineage>
        <taxon>Bacteria</taxon>
        <taxon>Pseudomonadati</taxon>
        <taxon>Bacteroidota</taxon>
        <taxon>Bacteroidia</taxon>
        <taxon>Bacteroidales</taxon>
        <taxon>Odoribacteraceae</taxon>
        <taxon>Butyricimonas</taxon>
    </lineage>
</organism>
<comment type="caution">
    <text evidence="1">The sequence shown here is derived from an EMBL/GenBank/DDBJ whole genome shotgun (WGS) entry which is preliminary data.</text>
</comment>
<gene>
    <name evidence="1" type="ORF">H8S64_13765</name>
</gene>
<name>A0ABR7D335_9BACT</name>
<evidence type="ECO:0000313" key="2">
    <source>
        <dbReference type="Proteomes" id="UP000646484"/>
    </source>
</evidence>
<accession>A0ABR7D335</accession>
<proteinExistence type="predicted"/>
<evidence type="ECO:0000313" key="1">
    <source>
        <dbReference type="EMBL" id="MBC5622167.1"/>
    </source>
</evidence>